<reference evidence="1 2" key="1">
    <citation type="submission" date="2019-09" db="EMBL/GenBank/DDBJ databases">
        <title>Phages that infect the bacterial plant pathogen.</title>
        <authorList>
            <person name="Lightbourn L."/>
            <person name="Amarillas L."/>
            <person name="Estrada M."/>
            <person name="Leon R."/>
            <person name="Leon J."/>
        </authorList>
    </citation>
    <scope>NUCLEOTIDE SEQUENCE [LARGE SCALE GENOMIC DNA]</scope>
</reference>
<evidence type="ECO:0000313" key="2">
    <source>
        <dbReference type="Proteomes" id="UP000395019"/>
    </source>
</evidence>
<accession>A0A5Q2U735</accession>
<protein>
    <submittedName>
        <fullName evidence="1">Major capsid protein</fullName>
    </submittedName>
</protein>
<dbReference type="EMBL" id="MN478375">
    <property type="protein sequence ID" value="QGH45065.1"/>
    <property type="molecule type" value="Genomic_DNA"/>
</dbReference>
<sequence length="334" mass="36471">MSTIMPTVPVLPNQVNQSGNENALILEQFTGDVEHTYVSSSVLEKFFPRKQVKGTNTLTKKAIGRTKLQKLKRGDAPDGTQVDFSKASVTVDTMLLSRHSIWQLDEIFTDIDTRKEIAIEQGQEIAEFVDLTISIAAAKAAAQTQSVFTRNGRAPEGHFGATQVVLAAPGDENDPAKLYAAIGQLFSEMEETKKVKPQRDGIVLIVRPSVFYTLQQAEQIVNGEYLTSDGNKLTGIPSFKGWGVPVLSSENLPNTVIEGHLLSNDDNDDFYDGDFSSLVAVAVSPKALLIAEALPLQSSVWWSDASKCYFVDSWMSFAVGLDRVENAGRIDKAA</sequence>
<proteinExistence type="predicted"/>
<keyword evidence="2" id="KW-1185">Reference proteome</keyword>
<dbReference type="Proteomes" id="UP000395019">
    <property type="component" value="Segment"/>
</dbReference>
<evidence type="ECO:0000313" key="1">
    <source>
        <dbReference type="EMBL" id="QGH45065.1"/>
    </source>
</evidence>
<name>A0A5Q2U735_9CAUD</name>
<organism evidence="1 2">
    <name type="scientific">Bacteriophage Titan-X</name>
    <dbReference type="NCBI Taxonomy" id="2662140"/>
    <lineage>
        <taxon>Viruses</taxon>
        <taxon>Duplodnaviria</taxon>
        <taxon>Heunggongvirae</taxon>
        <taxon>Uroviricota</taxon>
        <taxon>Caudoviricetes</taxon>
        <taxon>Autographivirales</taxon>
        <taxon>Autonotataviridae</taxon>
        <taxon>Gujervirinae</taxon>
        <taxon>Pradovirus</taxon>
        <taxon>Pradovirus titanX</taxon>
    </lineage>
</organism>